<keyword evidence="1" id="KW-0472">Membrane</keyword>
<keyword evidence="1" id="KW-0812">Transmembrane</keyword>
<accession>A0ABX1AUJ7</accession>
<evidence type="ECO:0008006" key="4">
    <source>
        <dbReference type="Google" id="ProtNLM"/>
    </source>
</evidence>
<proteinExistence type="predicted"/>
<organism evidence="2 3">
    <name type="scientific">Streptomyces spiramenti</name>
    <dbReference type="NCBI Taxonomy" id="2720606"/>
    <lineage>
        <taxon>Bacteria</taxon>
        <taxon>Bacillati</taxon>
        <taxon>Actinomycetota</taxon>
        <taxon>Actinomycetes</taxon>
        <taxon>Kitasatosporales</taxon>
        <taxon>Streptomycetaceae</taxon>
        <taxon>Streptomyces</taxon>
    </lineage>
</organism>
<feature type="transmembrane region" description="Helical" evidence="1">
    <location>
        <begin position="12"/>
        <end position="34"/>
    </location>
</feature>
<dbReference type="Proteomes" id="UP000746503">
    <property type="component" value="Unassembled WGS sequence"/>
</dbReference>
<evidence type="ECO:0000313" key="2">
    <source>
        <dbReference type="EMBL" id="NJP68478.1"/>
    </source>
</evidence>
<sequence>MTDTPVPPHPWRGTAAALAVTRLMTAAIFLWAFADKAFGLGYATPGERSWVNGGSPTGGYLSSVDVGPMAGVFNSWAGSTAVDVLFMGGLLAVGVALLAGVALWPAALGGGLMMLMMWVAAWPPARELADGTPSMSTNPLVDHHLLYVAVLVVLAATAAGHHAGLGRRWEEAPLARRFPWLR</sequence>
<comment type="caution">
    <text evidence="2">The sequence shown here is derived from an EMBL/GenBank/DDBJ whole genome shotgun (WGS) entry which is preliminary data.</text>
</comment>
<reference evidence="2 3" key="1">
    <citation type="submission" date="2020-03" db="EMBL/GenBank/DDBJ databases">
        <title>Draft genome of Streptomyces sp. ventii, isolated from the Axial Seamount in the Pacific Ocean, and resequencing of the two type strains Streptomyces lonarensis strain NCL 716 and Streptomyces bohaiensis strain 11A07.</title>
        <authorList>
            <person name="Loughran R.M."/>
            <person name="Pfannmuller K.M."/>
            <person name="Wasson B.J."/>
            <person name="Deadmond M.C."/>
            <person name="Paddock B.E."/>
            <person name="Koyack M.J."/>
            <person name="Gallegos D.A."/>
            <person name="Mitchell E.A."/>
            <person name="Ushijima B."/>
            <person name="Saw J.H."/>
            <person name="Mcphail K.L."/>
            <person name="Videau P."/>
        </authorList>
    </citation>
    <scope>NUCLEOTIDE SEQUENCE [LARGE SCALE GENOMIC DNA]</scope>
    <source>
        <strain evidence="3">5675061</strain>
    </source>
</reference>
<evidence type="ECO:0000313" key="3">
    <source>
        <dbReference type="Proteomes" id="UP000746503"/>
    </source>
</evidence>
<feature type="transmembrane region" description="Helical" evidence="1">
    <location>
        <begin position="76"/>
        <end position="99"/>
    </location>
</feature>
<keyword evidence="3" id="KW-1185">Reference proteome</keyword>
<evidence type="ECO:0000256" key="1">
    <source>
        <dbReference type="SAM" id="Phobius"/>
    </source>
</evidence>
<protein>
    <recommendedName>
        <fullName evidence="4">DoxX family membrane protein</fullName>
    </recommendedName>
</protein>
<dbReference type="EMBL" id="JAAVJB010000219">
    <property type="protein sequence ID" value="NJP68478.1"/>
    <property type="molecule type" value="Genomic_DNA"/>
</dbReference>
<feature type="transmembrane region" description="Helical" evidence="1">
    <location>
        <begin position="145"/>
        <end position="166"/>
    </location>
</feature>
<keyword evidence="1" id="KW-1133">Transmembrane helix</keyword>
<name>A0ABX1AUJ7_9ACTN</name>
<gene>
    <name evidence="2" type="ORF">HCJ92_19805</name>
</gene>